<evidence type="ECO:0000256" key="1">
    <source>
        <dbReference type="SAM" id="Phobius"/>
    </source>
</evidence>
<dbReference type="InterPro" id="IPR024079">
    <property type="entry name" value="MetalloPept_cat_dom_sf"/>
</dbReference>
<dbReference type="AlphaFoldDB" id="A0A9D4SUZ8"/>
<evidence type="ECO:0000313" key="3">
    <source>
        <dbReference type="Proteomes" id="UP000821837"/>
    </source>
</evidence>
<dbReference type="PROSITE" id="PS51885">
    <property type="entry name" value="NEPRILYSIN"/>
    <property type="match status" value="1"/>
</dbReference>
<gene>
    <name evidence="2" type="ORF">HPB52_022834</name>
</gene>
<dbReference type="Gene3D" id="1.10.1380.10">
    <property type="entry name" value="Neutral endopeptidase , domain2"/>
    <property type="match status" value="1"/>
</dbReference>
<dbReference type="GO" id="GO:0016485">
    <property type="term" value="P:protein processing"/>
    <property type="evidence" value="ECO:0007669"/>
    <property type="project" value="TreeGrafter"/>
</dbReference>
<dbReference type="GO" id="GO:0004222">
    <property type="term" value="F:metalloendopeptidase activity"/>
    <property type="evidence" value="ECO:0007669"/>
    <property type="project" value="InterPro"/>
</dbReference>
<sequence length="665" mass="74303">MTTIVSDTGIRVVPSMPTFGVASTSDLPTESFRPVDEPGPKQLPPALSIFLAIFTPLVLGLVIWYVSGALLVSSGRHKATSFCCVDGARHLTQSINSSIDPCVNFTGYVCYNASRNRSTVMDLHQRLLEDILAAMPNAVTTWTSPAANTLSAFYKSCLVMPWSKEGILRNLTSIVIEKGRIQAAMTAREILDFFLKMSLQYRLPAAINIKQKFTFNALNNASAHIDISQARYAISELCTRCNDCIALVLQQFNSKIGCNVSEVGLLRFGNELPINKNGTAATETDDFGQLADLFKSVSLVEWKNALSAAYVDLREIDRVDVEGKPQLRKFMSSLSNPSNQPTSIAFIVAYSVLSSFSHFVSDLSHEAGGSQEVFCNCSVHGLAHTWEQLRSDMSSNIGKSWEIHVIFEVVIKAISRTVTNSSLFAAADHLAAKAFLRSLTLLLPHEYAVADNHPPNMTLVYLRDHFNMLEYEQWLMRKKTKIHVFGSPELRVHQLTLSAGNKVLVPTSFYHDLTHHSESSVMHNLPWLGTNIAYFVWDLLVFQVSWTKATANNLMDMRQCLRQSHARPGTVSRRSVSLVLALKSLLNSLDQTDLYVPRTLDARWRLSHGQFFFLRMVERSWCHRDHSALRTVEWVEMNSALDLTPEFSEAFHCHAATAQRGSCFA</sequence>
<proteinExistence type="predicted"/>
<keyword evidence="1" id="KW-0472">Membrane</keyword>
<keyword evidence="1" id="KW-0812">Transmembrane</keyword>
<reference evidence="2" key="1">
    <citation type="journal article" date="2020" name="Cell">
        <title>Large-Scale Comparative Analyses of Tick Genomes Elucidate Their Genetic Diversity and Vector Capacities.</title>
        <authorList>
            <consortium name="Tick Genome and Microbiome Consortium (TIGMIC)"/>
            <person name="Jia N."/>
            <person name="Wang J."/>
            <person name="Shi W."/>
            <person name="Du L."/>
            <person name="Sun Y."/>
            <person name="Zhan W."/>
            <person name="Jiang J.F."/>
            <person name="Wang Q."/>
            <person name="Zhang B."/>
            <person name="Ji P."/>
            <person name="Bell-Sakyi L."/>
            <person name="Cui X.M."/>
            <person name="Yuan T.T."/>
            <person name="Jiang B.G."/>
            <person name="Yang W.F."/>
            <person name="Lam T.T."/>
            <person name="Chang Q.C."/>
            <person name="Ding S.J."/>
            <person name="Wang X.J."/>
            <person name="Zhu J.G."/>
            <person name="Ruan X.D."/>
            <person name="Zhao L."/>
            <person name="Wei J.T."/>
            <person name="Ye R.Z."/>
            <person name="Que T.C."/>
            <person name="Du C.H."/>
            <person name="Zhou Y.H."/>
            <person name="Cheng J.X."/>
            <person name="Dai P.F."/>
            <person name="Guo W.B."/>
            <person name="Han X.H."/>
            <person name="Huang E.J."/>
            <person name="Li L.F."/>
            <person name="Wei W."/>
            <person name="Gao Y.C."/>
            <person name="Liu J.Z."/>
            <person name="Shao H.Z."/>
            <person name="Wang X."/>
            <person name="Wang C.C."/>
            <person name="Yang T.C."/>
            <person name="Huo Q.B."/>
            <person name="Li W."/>
            <person name="Chen H.Y."/>
            <person name="Chen S.E."/>
            <person name="Zhou L.G."/>
            <person name="Ni X.B."/>
            <person name="Tian J.H."/>
            <person name="Sheng Y."/>
            <person name="Liu T."/>
            <person name="Pan Y.S."/>
            <person name="Xia L.Y."/>
            <person name="Li J."/>
            <person name="Zhao F."/>
            <person name="Cao W.C."/>
        </authorList>
    </citation>
    <scope>NUCLEOTIDE SEQUENCE</scope>
    <source>
        <strain evidence="2">Rsan-2018</strain>
    </source>
</reference>
<feature type="transmembrane region" description="Helical" evidence="1">
    <location>
        <begin position="46"/>
        <end position="72"/>
    </location>
</feature>
<dbReference type="InterPro" id="IPR000718">
    <property type="entry name" value="Peptidase_M13"/>
</dbReference>
<dbReference type="PANTHER" id="PTHR11733">
    <property type="entry name" value="ZINC METALLOPROTEASE FAMILY M13 NEPRILYSIN-RELATED"/>
    <property type="match status" value="1"/>
</dbReference>
<name>A0A9D4SUZ8_RHISA</name>
<evidence type="ECO:0000313" key="2">
    <source>
        <dbReference type="EMBL" id="KAH7952404.1"/>
    </source>
</evidence>
<keyword evidence="3" id="KW-1185">Reference proteome</keyword>
<evidence type="ECO:0008006" key="4">
    <source>
        <dbReference type="Google" id="ProtNLM"/>
    </source>
</evidence>
<dbReference type="GO" id="GO:0005886">
    <property type="term" value="C:plasma membrane"/>
    <property type="evidence" value="ECO:0007669"/>
    <property type="project" value="TreeGrafter"/>
</dbReference>
<dbReference type="PANTHER" id="PTHR11733:SF167">
    <property type="entry name" value="FI17812P1-RELATED"/>
    <property type="match status" value="1"/>
</dbReference>
<dbReference type="Proteomes" id="UP000821837">
    <property type="component" value="Chromosome 5"/>
</dbReference>
<comment type="caution">
    <text evidence="2">The sequence shown here is derived from an EMBL/GenBank/DDBJ whole genome shotgun (WGS) entry which is preliminary data.</text>
</comment>
<dbReference type="Gene3D" id="3.40.390.10">
    <property type="entry name" value="Collagenase (Catalytic Domain)"/>
    <property type="match status" value="1"/>
</dbReference>
<dbReference type="InterPro" id="IPR042089">
    <property type="entry name" value="Peptidase_M13_dom_2"/>
</dbReference>
<accession>A0A9D4SUZ8</accession>
<dbReference type="SUPFAM" id="SSF55486">
    <property type="entry name" value="Metalloproteases ('zincins'), catalytic domain"/>
    <property type="match status" value="1"/>
</dbReference>
<reference evidence="2" key="2">
    <citation type="submission" date="2021-09" db="EMBL/GenBank/DDBJ databases">
        <authorList>
            <person name="Jia N."/>
            <person name="Wang J."/>
            <person name="Shi W."/>
            <person name="Du L."/>
            <person name="Sun Y."/>
            <person name="Zhan W."/>
            <person name="Jiang J."/>
            <person name="Wang Q."/>
            <person name="Zhang B."/>
            <person name="Ji P."/>
            <person name="Sakyi L.B."/>
            <person name="Cui X."/>
            <person name="Yuan T."/>
            <person name="Jiang B."/>
            <person name="Yang W."/>
            <person name="Lam T.T.-Y."/>
            <person name="Chang Q."/>
            <person name="Ding S."/>
            <person name="Wang X."/>
            <person name="Zhu J."/>
            <person name="Ruan X."/>
            <person name="Zhao L."/>
            <person name="Wei J."/>
            <person name="Que T."/>
            <person name="Du C."/>
            <person name="Cheng J."/>
            <person name="Dai P."/>
            <person name="Han X."/>
            <person name="Huang E."/>
            <person name="Gao Y."/>
            <person name="Liu J."/>
            <person name="Shao H."/>
            <person name="Ye R."/>
            <person name="Li L."/>
            <person name="Wei W."/>
            <person name="Wang X."/>
            <person name="Wang C."/>
            <person name="Huo Q."/>
            <person name="Li W."/>
            <person name="Guo W."/>
            <person name="Chen H."/>
            <person name="Chen S."/>
            <person name="Zhou L."/>
            <person name="Zhou L."/>
            <person name="Ni X."/>
            <person name="Tian J."/>
            <person name="Zhou Y."/>
            <person name="Sheng Y."/>
            <person name="Liu T."/>
            <person name="Pan Y."/>
            <person name="Xia L."/>
            <person name="Li J."/>
            <person name="Zhao F."/>
            <person name="Cao W."/>
        </authorList>
    </citation>
    <scope>NUCLEOTIDE SEQUENCE</scope>
    <source>
        <strain evidence="2">Rsan-2018</strain>
        <tissue evidence="2">Larvae</tissue>
    </source>
</reference>
<protein>
    <recommendedName>
        <fullName evidence="4">Peptidase M13 N-terminal domain-containing protein</fullName>
    </recommendedName>
</protein>
<keyword evidence="1" id="KW-1133">Transmembrane helix</keyword>
<dbReference type="EMBL" id="JABSTV010001251">
    <property type="protein sequence ID" value="KAH7952404.1"/>
    <property type="molecule type" value="Genomic_DNA"/>
</dbReference>
<organism evidence="2 3">
    <name type="scientific">Rhipicephalus sanguineus</name>
    <name type="common">Brown dog tick</name>
    <name type="synonym">Ixodes sanguineus</name>
    <dbReference type="NCBI Taxonomy" id="34632"/>
    <lineage>
        <taxon>Eukaryota</taxon>
        <taxon>Metazoa</taxon>
        <taxon>Ecdysozoa</taxon>
        <taxon>Arthropoda</taxon>
        <taxon>Chelicerata</taxon>
        <taxon>Arachnida</taxon>
        <taxon>Acari</taxon>
        <taxon>Parasitiformes</taxon>
        <taxon>Ixodida</taxon>
        <taxon>Ixodoidea</taxon>
        <taxon>Ixodidae</taxon>
        <taxon>Rhipicephalinae</taxon>
        <taxon>Rhipicephalus</taxon>
        <taxon>Rhipicephalus</taxon>
    </lineage>
</organism>